<reference evidence="9 10" key="1">
    <citation type="journal article" date="2020" name="Microorganisms">
        <title>Osmotic Adaptation and Compatible Solute Biosynthesis of Phototrophic Bacteria as Revealed from Genome Analyses.</title>
        <authorList>
            <person name="Imhoff J.F."/>
            <person name="Rahn T."/>
            <person name="Kunzel S."/>
            <person name="Keller A."/>
            <person name="Neulinger S.C."/>
        </authorList>
    </citation>
    <scope>NUCLEOTIDE SEQUENCE [LARGE SCALE GENOMIC DNA]</scope>
    <source>
        <strain evidence="9 10">DSM 6210</strain>
    </source>
</reference>
<keyword evidence="10" id="KW-1185">Reference proteome</keyword>
<dbReference type="Gene3D" id="3.30.420.270">
    <property type="match status" value="1"/>
</dbReference>
<keyword evidence="7" id="KW-0653">Protein transport</keyword>
<accession>A0ABS1CPS3</accession>
<name>A0ABS1CPS3_9GAMM</name>
<protein>
    <recommendedName>
        <fullName evidence="11">Biopolymer transporter ExbD</fullName>
    </recommendedName>
</protein>
<evidence type="ECO:0000256" key="4">
    <source>
        <dbReference type="ARBA" id="ARBA00022692"/>
    </source>
</evidence>
<evidence type="ECO:0000256" key="5">
    <source>
        <dbReference type="ARBA" id="ARBA00022989"/>
    </source>
</evidence>
<keyword evidence="5 8" id="KW-1133">Transmembrane helix</keyword>
<comment type="similarity">
    <text evidence="2 7">Belongs to the ExbD/TolR family.</text>
</comment>
<comment type="subcellular location">
    <subcellularLocation>
        <location evidence="1">Cell membrane</location>
        <topology evidence="1">Single-pass membrane protein</topology>
    </subcellularLocation>
    <subcellularLocation>
        <location evidence="7">Cell membrane</location>
        <topology evidence="7">Single-pass type II membrane protein</topology>
    </subcellularLocation>
</comment>
<proteinExistence type="inferred from homology"/>
<sequence>MKLVPRRAPHRRDDHLIPLINVIFLMLIFFMVVGQIRPAEALRVEPPKTQQPTAAGAGERVLVLVLAPDGRLASDGRILSRDALRAHLGQRRAPTGASEAAPAPLTLKADAAVSAALLRETLDLLADAGITQVELLSVAADRH</sequence>
<evidence type="ECO:0000313" key="9">
    <source>
        <dbReference type="EMBL" id="MBK1633880.1"/>
    </source>
</evidence>
<dbReference type="EMBL" id="NRRV01000135">
    <property type="protein sequence ID" value="MBK1633880.1"/>
    <property type="molecule type" value="Genomic_DNA"/>
</dbReference>
<evidence type="ECO:0000256" key="3">
    <source>
        <dbReference type="ARBA" id="ARBA00022475"/>
    </source>
</evidence>
<keyword evidence="4 7" id="KW-0812">Transmembrane</keyword>
<evidence type="ECO:0000256" key="8">
    <source>
        <dbReference type="SAM" id="Phobius"/>
    </source>
</evidence>
<keyword evidence="3" id="KW-1003">Cell membrane</keyword>
<evidence type="ECO:0000313" key="10">
    <source>
        <dbReference type="Proteomes" id="UP000748752"/>
    </source>
</evidence>
<evidence type="ECO:0000256" key="7">
    <source>
        <dbReference type="RuleBase" id="RU003879"/>
    </source>
</evidence>
<evidence type="ECO:0000256" key="6">
    <source>
        <dbReference type="ARBA" id="ARBA00023136"/>
    </source>
</evidence>
<dbReference type="Pfam" id="PF02472">
    <property type="entry name" value="ExbD"/>
    <property type="match status" value="1"/>
</dbReference>
<dbReference type="InterPro" id="IPR003400">
    <property type="entry name" value="ExbD"/>
</dbReference>
<gene>
    <name evidence="9" type="ORF">CKO31_24740</name>
</gene>
<evidence type="ECO:0000256" key="1">
    <source>
        <dbReference type="ARBA" id="ARBA00004162"/>
    </source>
</evidence>
<comment type="caution">
    <text evidence="9">The sequence shown here is derived from an EMBL/GenBank/DDBJ whole genome shotgun (WGS) entry which is preliminary data.</text>
</comment>
<dbReference type="Proteomes" id="UP000748752">
    <property type="component" value="Unassembled WGS sequence"/>
</dbReference>
<dbReference type="PANTHER" id="PTHR30558">
    <property type="entry name" value="EXBD MEMBRANE COMPONENT OF PMF-DRIVEN MACROMOLECULE IMPORT SYSTEM"/>
    <property type="match status" value="1"/>
</dbReference>
<organism evidence="9 10">
    <name type="scientific">Thiohalocapsa halophila</name>
    <dbReference type="NCBI Taxonomy" id="69359"/>
    <lineage>
        <taxon>Bacteria</taxon>
        <taxon>Pseudomonadati</taxon>
        <taxon>Pseudomonadota</taxon>
        <taxon>Gammaproteobacteria</taxon>
        <taxon>Chromatiales</taxon>
        <taxon>Chromatiaceae</taxon>
        <taxon>Thiohalocapsa</taxon>
    </lineage>
</organism>
<keyword evidence="7" id="KW-0813">Transport</keyword>
<feature type="transmembrane region" description="Helical" evidence="8">
    <location>
        <begin position="15"/>
        <end position="33"/>
    </location>
</feature>
<evidence type="ECO:0008006" key="11">
    <source>
        <dbReference type="Google" id="ProtNLM"/>
    </source>
</evidence>
<keyword evidence="6 8" id="KW-0472">Membrane</keyword>
<evidence type="ECO:0000256" key="2">
    <source>
        <dbReference type="ARBA" id="ARBA00005811"/>
    </source>
</evidence>
<dbReference type="RefSeq" id="WP_200243406.1">
    <property type="nucleotide sequence ID" value="NZ_NRRV01000135.1"/>
</dbReference>